<dbReference type="GO" id="GO:0016020">
    <property type="term" value="C:membrane"/>
    <property type="evidence" value="ECO:0007669"/>
    <property type="project" value="UniProtKB-SubCell"/>
</dbReference>
<evidence type="ECO:0000256" key="5">
    <source>
        <dbReference type="ARBA" id="ARBA00022989"/>
    </source>
</evidence>
<dbReference type="InterPro" id="IPR027469">
    <property type="entry name" value="Cation_efflux_TMD_sf"/>
</dbReference>
<organism evidence="9 10">
    <name type="scientific">Aurantiacibacter arachoides</name>
    <dbReference type="NCBI Taxonomy" id="1850444"/>
    <lineage>
        <taxon>Bacteria</taxon>
        <taxon>Pseudomonadati</taxon>
        <taxon>Pseudomonadota</taxon>
        <taxon>Alphaproteobacteria</taxon>
        <taxon>Sphingomonadales</taxon>
        <taxon>Erythrobacteraceae</taxon>
        <taxon>Aurantiacibacter</taxon>
    </lineage>
</organism>
<keyword evidence="6 7" id="KW-0472">Membrane</keyword>
<accession>A0A844ZUR4</accession>
<dbReference type="OrthoDB" id="9806522at2"/>
<dbReference type="SUPFAM" id="SSF161111">
    <property type="entry name" value="Cation efflux protein transmembrane domain-like"/>
    <property type="match status" value="1"/>
</dbReference>
<comment type="subcellular location">
    <subcellularLocation>
        <location evidence="1">Membrane</location>
        <topology evidence="1">Multi-pass membrane protein</topology>
    </subcellularLocation>
</comment>
<evidence type="ECO:0000256" key="1">
    <source>
        <dbReference type="ARBA" id="ARBA00004141"/>
    </source>
</evidence>
<dbReference type="NCBIfam" id="TIGR01297">
    <property type="entry name" value="CDF"/>
    <property type="match status" value="1"/>
</dbReference>
<dbReference type="InterPro" id="IPR002524">
    <property type="entry name" value="Cation_efflux"/>
</dbReference>
<evidence type="ECO:0000256" key="4">
    <source>
        <dbReference type="ARBA" id="ARBA00022692"/>
    </source>
</evidence>
<dbReference type="AlphaFoldDB" id="A0A844ZUR4"/>
<dbReference type="Pfam" id="PF01545">
    <property type="entry name" value="Cation_efflux"/>
    <property type="match status" value="1"/>
</dbReference>
<feature type="transmembrane region" description="Helical" evidence="7">
    <location>
        <begin position="101"/>
        <end position="122"/>
    </location>
</feature>
<keyword evidence="5 7" id="KW-1133">Transmembrane helix</keyword>
<keyword evidence="3" id="KW-0813">Transport</keyword>
<dbReference type="GO" id="GO:0008324">
    <property type="term" value="F:monoatomic cation transmembrane transporter activity"/>
    <property type="evidence" value="ECO:0007669"/>
    <property type="project" value="InterPro"/>
</dbReference>
<comment type="caution">
    <text evidence="9">The sequence shown here is derived from an EMBL/GenBank/DDBJ whole genome shotgun (WGS) entry which is preliminary data.</text>
</comment>
<evidence type="ECO:0000256" key="2">
    <source>
        <dbReference type="ARBA" id="ARBA00008114"/>
    </source>
</evidence>
<comment type="similarity">
    <text evidence="2">Belongs to the cation diffusion facilitator (CDF) transporter (TC 2.A.4) family.</text>
</comment>
<sequence>MGSIIVVMYFAMGTSQAMRSALVEDLLSLVPAITFLVASRIEPKPATARYPFGFARVNSLAFLISAVALTMVGSFVAWEAISALIAQEHPTVGPVEIFGQRVWLGWLMIAALVYSIVPPVILGHRKLPVARRLRDKVLHTDALMQKADWQTGVTGIVGIAGIGLGYWWADSAAALLIALSILKDGVKSIRTASAELLDGEPREMDGPAVSEEADGVRRRLREHYPGCEVRLRESGRYMVATVSGIAPPARLPSKKVLTGDVPDWRLARVDFEPPQDEEA</sequence>
<evidence type="ECO:0000256" key="3">
    <source>
        <dbReference type="ARBA" id="ARBA00022448"/>
    </source>
</evidence>
<dbReference type="PANTHER" id="PTHR43840:SF15">
    <property type="entry name" value="MITOCHONDRIAL METAL TRANSPORTER 1-RELATED"/>
    <property type="match status" value="1"/>
</dbReference>
<feature type="transmembrane region" description="Helical" evidence="7">
    <location>
        <begin position="60"/>
        <end position="81"/>
    </location>
</feature>
<feature type="transmembrane region" description="Helical" evidence="7">
    <location>
        <begin position="20"/>
        <end position="39"/>
    </location>
</feature>
<protein>
    <submittedName>
        <fullName evidence="9">Cation diffusion facilitator family transporter</fullName>
    </submittedName>
</protein>
<gene>
    <name evidence="9" type="ORF">GRI62_00380</name>
</gene>
<evidence type="ECO:0000313" key="10">
    <source>
        <dbReference type="Proteomes" id="UP000460626"/>
    </source>
</evidence>
<feature type="domain" description="Cation efflux protein transmembrane" evidence="8">
    <location>
        <begin position="7"/>
        <end position="197"/>
    </location>
</feature>
<evidence type="ECO:0000256" key="7">
    <source>
        <dbReference type="SAM" id="Phobius"/>
    </source>
</evidence>
<evidence type="ECO:0000259" key="8">
    <source>
        <dbReference type="Pfam" id="PF01545"/>
    </source>
</evidence>
<dbReference type="InterPro" id="IPR050291">
    <property type="entry name" value="CDF_Transporter"/>
</dbReference>
<dbReference type="EMBL" id="WTYH01000001">
    <property type="protein sequence ID" value="MXO92061.1"/>
    <property type="molecule type" value="Genomic_DNA"/>
</dbReference>
<proteinExistence type="inferred from homology"/>
<keyword evidence="4 7" id="KW-0812">Transmembrane</keyword>
<keyword evidence="10" id="KW-1185">Reference proteome</keyword>
<dbReference type="InterPro" id="IPR058533">
    <property type="entry name" value="Cation_efflux_TM"/>
</dbReference>
<evidence type="ECO:0000313" key="9">
    <source>
        <dbReference type="EMBL" id="MXO92061.1"/>
    </source>
</evidence>
<dbReference type="Proteomes" id="UP000460626">
    <property type="component" value="Unassembled WGS sequence"/>
</dbReference>
<dbReference type="Gene3D" id="1.20.1510.10">
    <property type="entry name" value="Cation efflux protein transmembrane domain"/>
    <property type="match status" value="1"/>
</dbReference>
<reference evidence="9 10" key="1">
    <citation type="submission" date="2019-12" db="EMBL/GenBank/DDBJ databases">
        <title>Genomic-based taxomic classification of the family Erythrobacteraceae.</title>
        <authorList>
            <person name="Xu L."/>
        </authorList>
    </citation>
    <scope>NUCLEOTIDE SEQUENCE [LARGE SCALE GENOMIC DNA]</scope>
    <source>
        <strain evidence="9 10">RC4-10-4</strain>
    </source>
</reference>
<name>A0A844ZUR4_9SPHN</name>
<dbReference type="PANTHER" id="PTHR43840">
    <property type="entry name" value="MITOCHONDRIAL METAL TRANSPORTER 1-RELATED"/>
    <property type="match status" value="1"/>
</dbReference>
<evidence type="ECO:0000256" key="6">
    <source>
        <dbReference type="ARBA" id="ARBA00023136"/>
    </source>
</evidence>